<accession>A0A1Q3AES0</accession>
<dbReference type="OrthoDB" id="72441at2759"/>
<gene>
    <name evidence="2" type="ORF">ZYGR_0AK07000</name>
    <name evidence="1" type="ORF">ZYGR_0N06960</name>
</gene>
<comment type="caution">
    <text evidence="2">The sequence shown here is derived from an EMBL/GenBank/DDBJ whole genome shotgun (WGS) entry which is preliminary data.</text>
</comment>
<dbReference type="EMBL" id="BDGX01000014">
    <property type="protein sequence ID" value="GAV49289.1"/>
    <property type="molecule type" value="Genomic_DNA"/>
</dbReference>
<dbReference type="eggNOG" id="ENOG502S49X">
    <property type="taxonomic scope" value="Eukaryota"/>
</dbReference>
<dbReference type="AlphaFoldDB" id="A0A1Q3AES0"/>
<name>A0A1Q3AES0_ZYGRO</name>
<evidence type="ECO:0000313" key="1">
    <source>
        <dbReference type="EMBL" id="GAV49289.1"/>
    </source>
</evidence>
<evidence type="ECO:0000313" key="3">
    <source>
        <dbReference type="Proteomes" id="UP000187013"/>
    </source>
</evidence>
<dbReference type="OMA" id="WEWAWQR"/>
<proteinExistence type="predicted"/>
<evidence type="ECO:0008006" key="4">
    <source>
        <dbReference type="Google" id="ProtNLM"/>
    </source>
</evidence>
<dbReference type="EMBL" id="BDGX01000037">
    <property type="protein sequence ID" value="GAV54198.1"/>
    <property type="molecule type" value="Genomic_DNA"/>
</dbReference>
<reference evidence="2 3" key="1">
    <citation type="submission" date="2016-08" db="EMBL/GenBank/DDBJ databases">
        <title>Draft genome sequence of allopolyploid Zygosaccharomyces rouxii.</title>
        <authorList>
            <person name="Watanabe J."/>
            <person name="Uehara K."/>
            <person name="Mogi Y."/>
            <person name="Tsukioka Y."/>
        </authorList>
    </citation>
    <scope>NUCLEOTIDE SEQUENCE [LARGE SCALE GENOMIC DNA]</scope>
    <source>
        <strain evidence="2 3">NBRC 110957</strain>
    </source>
</reference>
<dbReference type="Proteomes" id="UP000187013">
    <property type="component" value="Unassembled WGS sequence"/>
</dbReference>
<organism evidence="2 3">
    <name type="scientific">Zygosaccharomyces rouxii</name>
    <dbReference type="NCBI Taxonomy" id="4956"/>
    <lineage>
        <taxon>Eukaryota</taxon>
        <taxon>Fungi</taxon>
        <taxon>Dikarya</taxon>
        <taxon>Ascomycota</taxon>
        <taxon>Saccharomycotina</taxon>
        <taxon>Saccharomycetes</taxon>
        <taxon>Saccharomycetales</taxon>
        <taxon>Saccharomycetaceae</taxon>
        <taxon>Zygosaccharomyces</taxon>
    </lineage>
</organism>
<evidence type="ECO:0000313" key="2">
    <source>
        <dbReference type="EMBL" id="GAV54198.1"/>
    </source>
</evidence>
<sequence length="205" mass="24470">MDILKSTDESDVIIENQRGFTLLGYPFFSPKLLFPRLDPNNFQIMNREKGTLIDIRSNRRSIRDVFPLEGYDRCGRWFVDMRVGNVDDQGWVYSWNFSHGRWRDGKGLVRRRIWVRHSLDPACPTNDEAIEQFPLHSTENAREQSDEDLPLVTVLQRQLLDRHKFEILEKCDKSIFQDEELCRNIQDCFQYASSKHKFQEWLKQK</sequence>
<protein>
    <recommendedName>
        <fullName evidence="4">Peroxin/Ferlin domain-containing protein</fullName>
    </recommendedName>
</protein>